<name>A0A0H5NCT2_NOCFR</name>
<dbReference type="EMBL" id="LN868938">
    <property type="protein sequence ID" value="CRY73640.1"/>
    <property type="molecule type" value="Genomic_DNA"/>
</dbReference>
<dbReference type="Proteomes" id="UP000057820">
    <property type="component" value="Chromosome 1"/>
</dbReference>
<sequence length="608" mass="66415">MAIIWRKRKTGTTDTEAPALPALSAAAAPVPPDRWGKITKPANGARGDWQAEAWDMLDLVGELSFALLWKTALLSRFRLVASDLDPETGKPTGSTDNELAKQIVRAIAGGATGQSQLLSRLAPLMMIPGEAWLAIIYPGGEEQWHILSRDEVKTRGDKVELELEDGTKYEVQPDTDTLSRIWRRDPRRSVLPWSPVKAALPILRQIVRMTQNVEAAGKSRQAGNGVLVLPREISMPTTEPPRGESPDAPNLPPPPPAAGRFVSAGELRQALQAAMSKAIEDPSSAEALVPIIITVAGEYVDKIRHIKFDSEVSEKALAALEKAVRRLAMTLDMPPEVLLGLADLNHWSLAGVEEEGVRWHAAPEMEVICDAFTTQLLRPLLPPGSDVVVWYDTSDVDAEPDGVEKTRQAFMDGVARPTTYLQQLGLSQDTDGYDLSTRDGWRDWATDTIRRKPELLPTLAPVLRTLVPALSDLPELAPAPPTSGPPPEPPAIDTSRQPDTREAAAATVVRMSVNEALRLAGKRRRTRQDQGRLRDVPARDTHLHLRCAAADIDRLITGWDEVLDEELCVQLGINRARLAAAVTEISRAALTSQSRPVVPVAVVRQVLT</sequence>
<accession>A0A0H5NCT2</accession>
<dbReference type="RefSeq" id="WP_060589908.1">
    <property type="nucleotide sequence ID" value="NZ_CP031418.1"/>
</dbReference>
<evidence type="ECO:0000313" key="2">
    <source>
        <dbReference type="EMBL" id="CRY73640.1"/>
    </source>
</evidence>
<protein>
    <recommendedName>
        <fullName evidence="4">Portal protein</fullName>
    </recommendedName>
</protein>
<feature type="compositionally biased region" description="Pro residues" evidence="1">
    <location>
        <begin position="477"/>
        <end position="490"/>
    </location>
</feature>
<reference evidence="3" key="1">
    <citation type="submission" date="2015-03" db="EMBL/GenBank/DDBJ databases">
        <authorList>
            <consortium name="Pathogen Informatics"/>
        </authorList>
    </citation>
    <scope>NUCLEOTIDE SEQUENCE [LARGE SCALE GENOMIC DNA]</scope>
    <source>
        <strain evidence="3">NCTC11134</strain>
    </source>
</reference>
<proteinExistence type="predicted"/>
<feature type="region of interest" description="Disordered" evidence="1">
    <location>
        <begin position="234"/>
        <end position="260"/>
    </location>
</feature>
<dbReference type="KEGG" id="nfr:ERS450000_00241"/>
<gene>
    <name evidence="2" type="ORF">ERS450000_00241</name>
</gene>
<dbReference type="AlphaFoldDB" id="A0A0H5NCT2"/>
<evidence type="ECO:0008006" key="4">
    <source>
        <dbReference type="Google" id="ProtNLM"/>
    </source>
</evidence>
<organism evidence="2 3">
    <name type="scientific">Nocardia farcinica</name>
    <dbReference type="NCBI Taxonomy" id="37329"/>
    <lineage>
        <taxon>Bacteria</taxon>
        <taxon>Bacillati</taxon>
        <taxon>Actinomycetota</taxon>
        <taxon>Actinomycetes</taxon>
        <taxon>Mycobacteriales</taxon>
        <taxon>Nocardiaceae</taxon>
        <taxon>Nocardia</taxon>
    </lineage>
</organism>
<feature type="region of interest" description="Disordered" evidence="1">
    <location>
        <begin position="473"/>
        <end position="501"/>
    </location>
</feature>
<evidence type="ECO:0000313" key="3">
    <source>
        <dbReference type="Proteomes" id="UP000057820"/>
    </source>
</evidence>
<evidence type="ECO:0000256" key="1">
    <source>
        <dbReference type="SAM" id="MobiDB-lite"/>
    </source>
</evidence>